<feature type="DNA-binding region" description="H-T-H motif" evidence="2">
    <location>
        <begin position="75"/>
        <end position="94"/>
    </location>
</feature>
<evidence type="ECO:0000259" key="4">
    <source>
        <dbReference type="PROSITE" id="PS50977"/>
    </source>
</evidence>
<dbReference type="PROSITE" id="PS50977">
    <property type="entry name" value="HTH_TETR_2"/>
    <property type="match status" value="1"/>
</dbReference>
<evidence type="ECO:0000313" key="6">
    <source>
        <dbReference type="Proteomes" id="UP000272400"/>
    </source>
</evidence>
<dbReference type="PANTHER" id="PTHR30055:SF226">
    <property type="entry name" value="HTH-TYPE TRANSCRIPTIONAL REGULATOR PKSA"/>
    <property type="match status" value="1"/>
</dbReference>
<organism evidence="5 6">
    <name type="scientific">Actinocorallia herbida</name>
    <dbReference type="NCBI Taxonomy" id="58109"/>
    <lineage>
        <taxon>Bacteria</taxon>
        <taxon>Bacillati</taxon>
        <taxon>Actinomycetota</taxon>
        <taxon>Actinomycetes</taxon>
        <taxon>Streptosporangiales</taxon>
        <taxon>Thermomonosporaceae</taxon>
        <taxon>Actinocorallia</taxon>
    </lineage>
</organism>
<dbReference type="InterPro" id="IPR009057">
    <property type="entry name" value="Homeodomain-like_sf"/>
</dbReference>
<sequence>MWIEHAPALCQDHGTGRDEQVGRAERAGRDEVAMEKRGVGRPRAVERAVTGLSPREEVLSAAAELFTVRGYTATTTREVAERAGIRQASMYHYFKGKEAILAELLESTVRPSLEAARALAAADAPAGARLWALCRSDVALLCSGPHNLGALYLLPEADRIEGFAELRAALKHAYADLLAPLTTGLPDRDVRADLVFALVEAVILIRRDRPDADVLAEATADAALRVAGVPEADLPALRTTALALLSDFSSPPI</sequence>
<dbReference type="GO" id="GO:0000976">
    <property type="term" value="F:transcription cis-regulatory region binding"/>
    <property type="evidence" value="ECO:0007669"/>
    <property type="project" value="TreeGrafter"/>
</dbReference>
<accession>A0A3N1D2P5</accession>
<dbReference type="AlphaFoldDB" id="A0A3N1D2P5"/>
<dbReference type="PRINTS" id="PR00455">
    <property type="entry name" value="HTHTETR"/>
</dbReference>
<gene>
    <name evidence="5" type="ORF">EDD29_5445</name>
</gene>
<protein>
    <submittedName>
        <fullName evidence="5">TetR family transcriptional regulator</fullName>
    </submittedName>
</protein>
<dbReference type="EMBL" id="RJKE01000001">
    <property type="protein sequence ID" value="ROO87803.1"/>
    <property type="molecule type" value="Genomic_DNA"/>
</dbReference>
<dbReference type="Proteomes" id="UP000272400">
    <property type="component" value="Unassembled WGS sequence"/>
</dbReference>
<keyword evidence="1 2" id="KW-0238">DNA-binding</keyword>
<dbReference type="Pfam" id="PF00440">
    <property type="entry name" value="TetR_N"/>
    <property type="match status" value="1"/>
</dbReference>
<comment type="caution">
    <text evidence="5">The sequence shown here is derived from an EMBL/GenBank/DDBJ whole genome shotgun (WGS) entry which is preliminary data.</text>
</comment>
<dbReference type="RefSeq" id="WP_211359925.1">
    <property type="nucleotide sequence ID" value="NZ_RJKE01000001.1"/>
</dbReference>
<evidence type="ECO:0000256" key="2">
    <source>
        <dbReference type="PROSITE-ProRule" id="PRU00335"/>
    </source>
</evidence>
<dbReference type="SUPFAM" id="SSF46689">
    <property type="entry name" value="Homeodomain-like"/>
    <property type="match status" value="1"/>
</dbReference>
<dbReference type="InterPro" id="IPR050109">
    <property type="entry name" value="HTH-type_TetR-like_transc_reg"/>
</dbReference>
<evidence type="ECO:0000313" key="5">
    <source>
        <dbReference type="EMBL" id="ROO87803.1"/>
    </source>
</evidence>
<name>A0A3N1D2P5_9ACTN</name>
<evidence type="ECO:0000256" key="1">
    <source>
        <dbReference type="ARBA" id="ARBA00023125"/>
    </source>
</evidence>
<proteinExistence type="predicted"/>
<dbReference type="GO" id="GO:0003700">
    <property type="term" value="F:DNA-binding transcription factor activity"/>
    <property type="evidence" value="ECO:0007669"/>
    <property type="project" value="TreeGrafter"/>
</dbReference>
<evidence type="ECO:0000256" key="3">
    <source>
        <dbReference type="SAM" id="MobiDB-lite"/>
    </source>
</evidence>
<feature type="compositionally biased region" description="Basic and acidic residues" evidence="3">
    <location>
        <begin position="14"/>
        <end position="29"/>
    </location>
</feature>
<dbReference type="Gene3D" id="1.10.357.10">
    <property type="entry name" value="Tetracycline Repressor, domain 2"/>
    <property type="match status" value="1"/>
</dbReference>
<feature type="domain" description="HTH tetR-type" evidence="4">
    <location>
        <begin position="52"/>
        <end position="112"/>
    </location>
</feature>
<reference evidence="5 6" key="1">
    <citation type="submission" date="2018-11" db="EMBL/GenBank/DDBJ databases">
        <title>Sequencing the genomes of 1000 actinobacteria strains.</title>
        <authorList>
            <person name="Klenk H.-P."/>
        </authorList>
    </citation>
    <scope>NUCLEOTIDE SEQUENCE [LARGE SCALE GENOMIC DNA]</scope>
    <source>
        <strain evidence="5 6">DSM 44254</strain>
    </source>
</reference>
<dbReference type="PANTHER" id="PTHR30055">
    <property type="entry name" value="HTH-TYPE TRANSCRIPTIONAL REGULATOR RUTR"/>
    <property type="match status" value="1"/>
</dbReference>
<keyword evidence="6" id="KW-1185">Reference proteome</keyword>
<feature type="region of interest" description="Disordered" evidence="3">
    <location>
        <begin position="1"/>
        <end position="29"/>
    </location>
</feature>
<dbReference type="InterPro" id="IPR001647">
    <property type="entry name" value="HTH_TetR"/>
</dbReference>